<feature type="compositionally biased region" description="Basic and acidic residues" evidence="1">
    <location>
        <begin position="239"/>
        <end position="251"/>
    </location>
</feature>
<name>A0A2P8GCC7_9BACL</name>
<evidence type="ECO:0000313" key="4">
    <source>
        <dbReference type="Proteomes" id="UP000242682"/>
    </source>
</evidence>
<organism evidence="3 4">
    <name type="scientific">Planomicrobium soli</name>
    <dbReference type="NCBI Taxonomy" id="1176648"/>
    <lineage>
        <taxon>Bacteria</taxon>
        <taxon>Bacillati</taxon>
        <taxon>Bacillota</taxon>
        <taxon>Bacilli</taxon>
        <taxon>Bacillales</taxon>
        <taxon>Caryophanaceae</taxon>
        <taxon>Planomicrobium</taxon>
    </lineage>
</organism>
<dbReference type="Pfam" id="PF11181">
    <property type="entry name" value="YflT"/>
    <property type="match status" value="1"/>
</dbReference>
<feature type="compositionally biased region" description="Basic and acidic residues" evidence="1">
    <location>
        <begin position="180"/>
        <end position="204"/>
    </location>
</feature>
<feature type="compositionally biased region" description="Basic and acidic residues" evidence="1">
    <location>
        <begin position="213"/>
        <end position="228"/>
    </location>
</feature>
<evidence type="ECO:0000313" key="3">
    <source>
        <dbReference type="EMBL" id="PSL31629.1"/>
    </source>
</evidence>
<dbReference type="Proteomes" id="UP000242682">
    <property type="component" value="Unassembled WGS sequence"/>
</dbReference>
<dbReference type="EMBL" id="PYAT01000011">
    <property type="protein sequence ID" value="PSL31629.1"/>
    <property type="molecule type" value="Genomic_DNA"/>
</dbReference>
<dbReference type="OrthoDB" id="2678178at2"/>
<keyword evidence="4" id="KW-1185">Reference proteome</keyword>
<dbReference type="RefSeq" id="WP_106534213.1">
    <property type="nucleotide sequence ID" value="NZ_PYAT01000011.1"/>
</dbReference>
<protein>
    <submittedName>
        <fullName evidence="3">Heat induced stress protein YflT</fullName>
    </submittedName>
</protein>
<feature type="region of interest" description="Disordered" evidence="1">
    <location>
        <begin position="111"/>
        <end position="283"/>
    </location>
</feature>
<gene>
    <name evidence="3" type="ORF">B0H99_11111</name>
</gene>
<proteinExistence type="predicted"/>
<dbReference type="InterPro" id="IPR025889">
    <property type="entry name" value="GSP17M-like_dom"/>
</dbReference>
<reference evidence="3 4" key="1">
    <citation type="submission" date="2018-03" db="EMBL/GenBank/DDBJ databases">
        <title>Genomic Encyclopedia of Type Strains, Phase III (KMG-III): the genomes of soil and plant-associated and newly described type strains.</title>
        <authorList>
            <person name="Whitman W."/>
        </authorList>
    </citation>
    <scope>NUCLEOTIDE SEQUENCE [LARGE SCALE GENOMIC DNA]</scope>
    <source>
        <strain evidence="3 4">CGMCC 1.12259</strain>
    </source>
</reference>
<feature type="domain" description="General stress protein 17M-like" evidence="2">
    <location>
        <begin position="12"/>
        <end position="99"/>
    </location>
</feature>
<comment type="caution">
    <text evidence="3">The sequence shown here is derived from an EMBL/GenBank/DDBJ whole genome shotgun (WGS) entry which is preliminary data.</text>
</comment>
<evidence type="ECO:0000256" key="1">
    <source>
        <dbReference type="SAM" id="MobiDB-lite"/>
    </source>
</evidence>
<evidence type="ECO:0000259" key="2">
    <source>
        <dbReference type="Pfam" id="PF11181"/>
    </source>
</evidence>
<feature type="compositionally biased region" description="Basic and acidic residues" evidence="1">
    <location>
        <begin position="143"/>
        <end position="162"/>
    </location>
</feature>
<feature type="compositionally biased region" description="Basic and acidic residues" evidence="1">
    <location>
        <begin position="267"/>
        <end position="283"/>
    </location>
</feature>
<dbReference type="AlphaFoldDB" id="A0A2P8GCC7"/>
<sequence length="283" mass="31829">MNQSNYEFQMLYSQEELINKVKDLKSHGYNESDLHVLVNDSSVINLVDDESDLHTHEADTMGSRLKSIFSGKDAIRTELGKFGLDDTTKEAYQQDLESGAILLYTDRHIEGRGSQSSTTHTEDTRVIQSDKAGRNTAIAPLGRDLERDDLKHNDEKIIDKDIPSNNSTNRYSDEIYTSEVSREEQQGDAGYGEKMKDLRVKGENIHPTGGSTPKDESAPAEKIMDHEPALQSTEGQDNLNREEGINRRQDEQSPGVDPNLGPAPFGRDSEEEHLLNKRRNDSR</sequence>
<accession>A0A2P8GCC7</accession>